<dbReference type="GO" id="GO:0005524">
    <property type="term" value="F:ATP binding"/>
    <property type="evidence" value="ECO:0007669"/>
    <property type="project" value="UniProtKB-KW"/>
</dbReference>
<keyword evidence="3" id="KW-0547">Nucleotide-binding</keyword>
<dbReference type="InterPro" id="IPR002139">
    <property type="entry name" value="Ribo/fructo_kinase"/>
</dbReference>
<dbReference type="Proteomes" id="UP000244867">
    <property type="component" value="Unassembled WGS sequence"/>
</dbReference>
<dbReference type="Gene3D" id="3.40.1190.20">
    <property type="match status" value="1"/>
</dbReference>
<dbReference type="EMBL" id="PYXZ01000002">
    <property type="protein sequence ID" value="PUA81710.1"/>
    <property type="molecule type" value="Genomic_DNA"/>
</dbReference>
<dbReference type="AlphaFoldDB" id="A0A2R7YZA8"/>
<evidence type="ECO:0000313" key="8">
    <source>
        <dbReference type="EMBL" id="PUA81710.1"/>
    </source>
</evidence>
<evidence type="ECO:0000256" key="5">
    <source>
        <dbReference type="ARBA" id="ARBA00022840"/>
    </source>
</evidence>
<comment type="similarity">
    <text evidence="1 6">Belongs to the carbohydrate kinase PfkB family.</text>
</comment>
<gene>
    <name evidence="8" type="ORF">C7S10_06460</name>
</gene>
<dbReference type="RefSeq" id="WP_108343592.1">
    <property type="nucleotide sequence ID" value="NZ_PYXZ01000002.1"/>
</dbReference>
<feature type="domain" description="Carbohydrate kinase PfkB" evidence="7">
    <location>
        <begin position="5"/>
        <end position="298"/>
    </location>
</feature>
<evidence type="ECO:0000256" key="6">
    <source>
        <dbReference type="RuleBase" id="RU003704"/>
    </source>
</evidence>
<keyword evidence="5" id="KW-0067">ATP-binding</keyword>
<dbReference type="Pfam" id="PF00294">
    <property type="entry name" value="PfkB"/>
    <property type="match status" value="1"/>
</dbReference>
<name>A0A2R7YZA8_9ACTN</name>
<dbReference type="InterPro" id="IPR002173">
    <property type="entry name" value="Carboh/pur_kinase_PfkB_CS"/>
</dbReference>
<comment type="caution">
    <text evidence="8">The sequence shown here is derived from an EMBL/GenBank/DDBJ whole genome shotgun (WGS) entry which is preliminary data.</text>
</comment>
<sequence>MEQVVLVVGEALVDVVRARDGSVRDHPGGSSANAAVALARLGRPVRFVTAYADDDHGRLLAEHLGDNGVRLGSDPVILERTATAIATLAESGAATYVFDIDWRIGPVSLEGDEPVAVVFGSIGAALEPGAEDVARLVGQHRATALTVFDVNARPAITGTSKAVVARVEAMAALADVVKASDEDLEALWPGLEHREVAARLLDQGTGAVVVTLGERGLAWFTPDGEGVVPAVRTEVADTIGAGDTVTAAIVDGLWDLGVVGSAARGGLAALRAEDWTAVLEHAGRAAAITVGRPGGDPPWRHELG</sequence>
<dbReference type="OrthoDB" id="9795789at2"/>
<dbReference type="InterPro" id="IPR011611">
    <property type="entry name" value="PfkB_dom"/>
</dbReference>
<dbReference type="InterPro" id="IPR029056">
    <property type="entry name" value="Ribokinase-like"/>
</dbReference>
<dbReference type="PANTHER" id="PTHR43085:SF1">
    <property type="entry name" value="PSEUDOURIDINE KINASE-RELATED"/>
    <property type="match status" value="1"/>
</dbReference>
<keyword evidence="4 6" id="KW-0418">Kinase</keyword>
<dbReference type="SUPFAM" id="SSF53613">
    <property type="entry name" value="Ribokinase-like"/>
    <property type="match status" value="1"/>
</dbReference>
<evidence type="ECO:0000256" key="2">
    <source>
        <dbReference type="ARBA" id="ARBA00022679"/>
    </source>
</evidence>
<dbReference type="PROSITE" id="PS00584">
    <property type="entry name" value="PFKB_KINASES_2"/>
    <property type="match status" value="1"/>
</dbReference>
<dbReference type="CDD" id="cd01167">
    <property type="entry name" value="bac_FRK"/>
    <property type="match status" value="1"/>
</dbReference>
<organism evidence="8 9">
    <name type="scientific">Nocardioides currus</name>
    <dbReference type="NCBI Taxonomy" id="2133958"/>
    <lineage>
        <taxon>Bacteria</taxon>
        <taxon>Bacillati</taxon>
        <taxon>Actinomycetota</taxon>
        <taxon>Actinomycetes</taxon>
        <taxon>Propionibacteriales</taxon>
        <taxon>Nocardioidaceae</taxon>
        <taxon>Nocardioides</taxon>
    </lineage>
</organism>
<proteinExistence type="inferred from homology"/>
<evidence type="ECO:0000256" key="3">
    <source>
        <dbReference type="ARBA" id="ARBA00022741"/>
    </source>
</evidence>
<accession>A0A2R7YZA8</accession>
<evidence type="ECO:0000259" key="7">
    <source>
        <dbReference type="Pfam" id="PF00294"/>
    </source>
</evidence>
<dbReference type="PANTHER" id="PTHR43085">
    <property type="entry name" value="HEXOKINASE FAMILY MEMBER"/>
    <property type="match status" value="1"/>
</dbReference>
<evidence type="ECO:0000256" key="1">
    <source>
        <dbReference type="ARBA" id="ARBA00010688"/>
    </source>
</evidence>
<keyword evidence="2 6" id="KW-0808">Transferase</keyword>
<dbReference type="GO" id="GO:0008865">
    <property type="term" value="F:fructokinase activity"/>
    <property type="evidence" value="ECO:0007669"/>
    <property type="project" value="UniProtKB-ARBA"/>
</dbReference>
<reference evidence="8 9" key="1">
    <citation type="submission" date="2018-03" db="EMBL/GenBank/DDBJ databases">
        <authorList>
            <person name="Keele B.F."/>
        </authorList>
    </citation>
    <scope>NUCLEOTIDE SEQUENCE [LARGE SCALE GENOMIC DNA]</scope>
    <source>
        <strain evidence="8 9">IB-3</strain>
    </source>
</reference>
<dbReference type="InterPro" id="IPR050306">
    <property type="entry name" value="PfkB_Carbo_kinase"/>
</dbReference>
<dbReference type="PRINTS" id="PR00990">
    <property type="entry name" value="RIBOKINASE"/>
</dbReference>
<keyword evidence="9" id="KW-1185">Reference proteome</keyword>
<dbReference type="GO" id="GO:0006000">
    <property type="term" value="P:fructose metabolic process"/>
    <property type="evidence" value="ECO:0007669"/>
    <property type="project" value="UniProtKB-ARBA"/>
</dbReference>
<evidence type="ECO:0000256" key="4">
    <source>
        <dbReference type="ARBA" id="ARBA00022777"/>
    </source>
</evidence>
<protein>
    <submittedName>
        <fullName evidence="8">Ribokinase</fullName>
    </submittedName>
</protein>
<evidence type="ECO:0000313" key="9">
    <source>
        <dbReference type="Proteomes" id="UP000244867"/>
    </source>
</evidence>